<dbReference type="OrthoDB" id="3830579at2759"/>
<feature type="domain" description="ABM" evidence="2">
    <location>
        <begin position="23"/>
        <end position="83"/>
    </location>
</feature>
<dbReference type="Gene3D" id="3.30.70.100">
    <property type="match status" value="1"/>
</dbReference>
<feature type="region of interest" description="Disordered" evidence="1">
    <location>
        <begin position="145"/>
        <end position="164"/>
    </location>
</feature>
<feature type="compositionally biased region" description="Polar residues" evidence="1">
    <location>
        <begin position="146"/>
        <end position="157"/>
    </location>
</feature>
<comment type="caution">
    <text evidence="3">The sequence shown here is derived from an EMBL/GenBank/DDBJ whole genome shotgun (WGS) entry which is preliminary data.</text>
</comment>
<dbReference type="InterPro" id="IPR011008">
    <property type="entry name" value="Dimeric_a/b-barrel"/>
</dbReference>
<dbReference type="InterPro" id="IPR007138">
    <property type="entry name" value="ABM_dom"/>
</dbReference>
<name>A0A4U6X4F0_9PEZI</name>
<gene>
    <name evidence="3" type="ORF">CTA1_5854</name>
</gene>
<keyword evidence="4" id="KW-1185">Reference proteome</keyword>
<evidence type="ECO:0000313" key="4">
    <source>
        <dbReference type="Proteomes" id="UP000310108"/>
    </source>
</evidence>
<proteinExistence type="predicted"/>
<protein>
    <recommendedName>
        <fullName evidence="2">ABM domain-containing protein</fullName>
    </recommendedName>
</protein>
<dbReference type="AlphaFoldDB" id="A0A4U6X4F0"/>
<accession>A0A4U6X4F0</accession>
<dbReference type="STRING" id="1306861.A0A4U6X4F0"/>
<sequence length="235" mass="25050">MDPAQLSNAVTERVTIPMLGGIEDWKEQLKFMLQALSRQPGYLRTRWGPWSEDQQKLELITGWADAEAHDAWKKSADHAEAMARLAPVLDGEPSGCLLRFRPYAPQAVINSPIVETLIFEDCGEPDDRMRDVVERAARMPGCNGVASGSSLRRPNSGSCGGGDGGGVDTGVDGITGTGTGTGAGTGTDKRTFVAAIGWTGLEASRRADKTAYTGGMKPESHHVDFNFPVKGFGGL</sequence>
<organism evidence="3 4">
    <name type="scientific">Colletotrichum tanaceti</name>
    <dbReference type="NCBI Taxonomy" id="1306861"/>
    <lineage>
        <taxon>Eukaryota</taxon>
        <taxon>Fungi</taxon>
        <taxon>Dikarya</taxon>
        <taxon>Ascomycota</taxon>
        <taxon>Pezizomycotina</taxon>
        <taxon>Sordariomycetes</taxon>
        <taxon>Hypocreomycetidae</taxon>
        <taxon>Glomerellales</taxon>
        <taxon>Glomerellaceae</taxon>
        <taxon>Colletotrichum</taxon>
        <taxon>Colletotrichum destructivum species complex</taxon>
    </lineage>
</organism>
<evidence type="ECO:0000256" key="1">
    <source>
        <dbReference type="SAM" id="MobiDB-lite"/>
    </source>
</evidence>
<evidence type="ECO:0000313" key="3">
    <source>
        <dbReference type="EMBL" id="TKW49813.1"/>
    </source>
</evidence>
<dbReference type="Proteomes" id="UP000310108">
    <property type="component" value="Unassembled WGS sequence"/>
</dbReference>
<evidence type="ECO:0000259" key="2">
    <source>
        <dbReference type="Pfam" id="PF03992"/>
    </source>
</evidence>
<reference evidence="3 4" key="1">
    <citation type="journal article" date="2019" name="PLoS ONE">
        <title>Comparative genome analysis indicates high evolutionary potential of pathogenicity genes in Colletotrichum tanaceti.</title>
        <authorList>
            <person name="Lelwala R.V."/>
            <person name="Korhonen P.K."/>
            <person name="Young N.D."/>
            <person name="Scott J.B."/>
            <person name="Ades P.A."/>
            <person name="Gasser R.B."/>
            <person name="Taylor P.W.J."/>
        </authorList>
    </citation>
    <scope>NUCLEOTIDE SEQUENCE [LARGE SCALE GENOMIC DNA]</scope>
    <source>
        <strain evidence="3">BRIP57314</strain>
    </source>
</reference>
<dbReference type="SUPFAM" id="SSF54909">
    <property type="entry name" value="Dimeric alpha+beta barrel"/>
    <property type="match status" value="1"/>
</dbReference>
<dbReference type="Pfam" id="PF03992">
    <property type="entry name" value="ABM"/>
    <property type="match status" value="1"/>
</dbReference>
<dbReference type="EMBL" id="PJEX01000478">
    <property type="protein sequence ID" value="TKW49813.1"/>
    <property type="molecule type" value="Genomic_DNA"/>
</dbReference>